<dbReference type="EMBL" id="JACHMM010000001">
    <property type="protein sequence ID" value="MBB5787447.1"/>
    <property type="molecule type" value="Genomic_DNA"/>
</dbReference>
<feature type="region of interest" description="Disordered" evidence="1">
    <location>
        <begin position="81"/>
        <end position="122"/>
    </location>
</feature>
<keyword evidence="2" id="KW-0472">Membrane</keyword>
<comment type="caution">
    <text evidence="3">The sequence shown here is derived from an EMBL/GenBank/DDBJ whole genome shotgun (WGS) entry which is preliminary data.</text>
</comment>
<sequence length="223" mass="22949">MAGTGTPDAGAPHPRTPVWPPRRASAPGPAAAPERATDGWPRPRRDPAHRSRRLERLLWLLVAAVALAGVVVIGAIARSGPGSETLQPIAGGSSPEASGVGDDDAPAAPAGERSGAAVAGQPAGWSEAARGFGLAFTRTRVGRDAWFAAMSSWLTPEQAAQYREVPIDDIPAGELLEVDVTAPGAEPHTHGTLTYDTGMVLEVGLSYETSAGGWLVARVSLAD</sequence>
<keyword evidence="2" id="KW-0812">Transmembrane</keyword>
<evidence type="ECO:0000313" key="3">
    <source>
        <dbReference type="EMBL" id="MBB5787447.1"/>
    </source>
</evidence>
<reference evidence="3 4" key="1">
    <citation type="submission" date="2020-08" db="EMBL/GenBank/DDBJ databases">
        <title>Sequencing the genomes of 1000 actinobacteria strains.</title>
        <authorList>
            <person name="Klenk H.-P."/>
        </authorList>
    </citation>
    <scope>NUCLEOTIDE SEQUENCE [LARGE SCALE GENOMIC DNA]</scope>
    <source>
        <strain evidence="3 4">DSM 102122</strain>
    </source>
</reference>
<proteinExistence type="predicted"/>
<protein>
    <submittedName>
        <fullName evidence="3">Uncharacterized protein</fullName>
    </submittedName>
</protein>
<feature type="compositionally biased region" description="Low complexity" evidence="1">
    <location>
        <begin position="21"/>
        <end position="34"/>
    </location>
</feature>
<feature type="compositionally biased region" description="Basic and acidic residues" evidence="1">
    <location>
        <begin position="35"/>
        <end position="47"/>
    </location>
</feature>
<keyword evidence="4" id="KW-1185">Reference proteome</keyword>
<gene>
    <name evidence="3" type="ORF">HD601_002022</name>
</gene>
<feature type="transmembrane region" description="Helical" evidence="2">
    <location>
        <begin position="57"/>
        <end position="77"/>
    </location>
</feature>
<evidence type="ECO:0000256" key="1">
    <source>
        <dbReference type="SAM" id="MobiDB-lite"/>
    </source>
</evidence>
<dbReference type="Proteomes" id="UP000542813">
    <property type="component" value="Unassembled WGS sequence"/>
</dbReference>
<dbReference type="RefSeq" id="WP_184821487.1">
    <property type="nucleotide sequence ID" value="NZ_JACHMM010000001.1"/>
</dbReference>
<dbReference type="AlphaFoldDB" id="A0A7W9GPF5"/>
<keyword evidence="2" id="KW-1133">Transmembrane helix</keyword>
<name>A0A7W9GPF5_9ACTN</name>
<evidence type="ECO:0000256" key="2">
    <source>
        <dbReference type="SAM" id="Phobius"/>
    </source>
</evidence>
<feature type="region of interest" description="Disordered" evidence="1">
    <location>
        <begin position="1"/>
        <end position="47"/>
    </location>
</feature>
<evidence type="ECO:0000313" key="4">
    <source>
        <dbReference type="Proteomes" id="UP000542813"/>
    </source>
</evidence>
<accession>A0A7W9GPF5</accession>
<organism evidence="3 4">
    <name type="scientific">Jiangella mangrovi</name>
    <dbReference type="NCBI Taxonomy" id="1524084"/>
    <lineage>
        <taxon>Bacteria</taxon>
        <taxon>Bacillati</taxon>
        <taxon>Actinomycetota</taxon>
        <taxon>Actinomycetes</taxon>
        <taxon>Jiangellales</taxon>
        <taxon>Jiangellaceae</taxon>
        <taxon>Jiangella</taxon>
    </lineage>
</organism>